<dbReference type="FunFam" id="3.10.300.10:FF:000001">
    <property type="entry name" value="Putative 3-methyladenine DNA glycosylase"/>
    <property type="match status" value="1"/>
</dbReference>
<dbReference type="NCBIfam" id="TIGR00567">
    <property type="entry name" value="3mg"/>
    <property type="match status" value="1"/>
</dbReference>
<dbReference type="InterPro" id="IPR003180">
    <property type="entry name" value="MPG"/>
</dbReference>
<dbReference type="CDD" id="cd00540">
    <property type="entry name" value="AAG"/>
    <property type="match status" value="1"/>
</dbReference>
<dbReference type="Pfam" id="PF02245">
    <property type="entry name" value="Pur_DNA_glyco"/>
    <property type="match status" value="1"/>
</dbReference>
<dbReference type="Gene3D" id="3.10.300.10">
    <property type="entry name" value="Methylpurine-DNA glycosylase (MPG)"/>
    <property type="match status" value="1"/>
</dbReference>
<dbReference type="EMBL" id="DF967972">
    <property type="protein sequence ID" value="GAP15877.1"/>
    <property type="molecule type" value="Genomic_DNA"/>
</dbReference>
<sequence length="194" mass="21249">MAEALPAEFYARDVLAVAPDLLGTRLMRCLNGVTISGIICEVEAYRGEEDLACHARAGRTPRTAVMYGPPGRAYVYFTYGMHWMLNVVCMPENEPSAILIRAIRPLSGLDLIAARRSGVAAGHWTDGPAKLCRALGIDGALNGCNLTVPNGGLWIEAGEIISPDRVHTSPRIGIDYVPEPWKSRPWRYTFDISH</sequence>
<protein>
    <recommendedName>
        <fullName evidence="5">Putative 3-methyladenine DNA glycosylase</fullName>
        <ecNumber evidence="5">3.2.2.-</ecNumber>
    </recommendedName>
</protein>
<dbReference type="GO" id="GO:0006284">
    <property type="term" value="P:base-excision repair"/>
    <property type="evidence" value="ECO:0007669"/>
    <property type="project" value="InterPro"/>
</dbReference>
<dbReference type="SUPFAM" id="SSF50486">
    <property type="entry name" value="FMT C-terminal domain-like"/>
    <property type="match status" value="1"/>
</dbReference>
<dbReference type="PANTHER" id="PTHR10429">
    <property type="entry name" value="DNA-3-METHYLADENINE GLYCOSYLASE"/>
    <property type="match status" value="1"/>
</dbReference>
<evidence type="ECO:0000256" key="3">
    <source>
        <dbReference type="ARBA" id="ARBA00022801"/>
    </source>
</evidence>
<dbReference type="STRING" id="360412.LARV_03671"/>
<accession>A0A0S7BPT0</accession>
<evidence type="ECO:0000256" key="1">
    <source>
        <dbReference type="ARBA" id="ARBA00009232"/>
    </source>
</evidence>
<gene>
    <name evidence="6" type="ORF">LARV_03671</name>
</gene>
<evidence type="ECO:0000313" key="7">
    <source>
        <dbReference type="Proteomes" id="UP000055060"/>
    </source>
</evidence>
<evidence type="ECO:0000313" key="6">
    <source>
        <dbReference type="EMBL" id="GAP15877.1"/>
    </source>
</evidence>
<dbReference type="NCBIfam" id="NF002003">
    <property type="entry name" value="PRK00802.1-3"/>
    <property type="match status" value="1"/>
</dbReference>
<organism evidence="6">
    <name type="scientific">Longilinea arvoryzae</name>
    <dbReference type="NCBI Taxonomy" id="360412"/>
    <lineage>
        <taxon>Bacteria</taxon>
        <taxon>Bacillati</taxon>
        <taxon>Chloroflexota</taxon>
        <taxon>Anaerolineae</taxon>
        <taxon>Anaerolineales</taxon>
        <taxon>Anaerolineaceae</taxon>
        <taxon>Longilinea</taxon>
    </lineage>
</organism>
<dbReference type="InterPro" id="IPR036995">
    <property type="entry name" value="MPG_sf"/>
</dbReference>
<dbReference type="GO" id="GO:0003905">
    <property type="term" value="F:alkylbase DNA N-glycosylase activity"/>
    <property type="evidence" value="ECO:0007669"/>
    <property type="project" value="InterPro"/>
</dbReference>
<dbReference type="RefSeq" id="WP_075075016.1">
    <property type="nucleotide sequence ID" value="NZ_DF967972.1"/>
</dbReference>
<dbReference type="PANTHER" id="PTHR10429:SF0">
    <property type="entry name" value="DNA-3-METHYLADENINE GLYCOSYLASE"/>
    <property type="match status" value="1"/>
</dbReference>
<comment type="similarity">
    <text evidence="1 5">Belongs to the DNA glycosylase MPG family.</text>
</comment>
<dbReference type="HAMAP" id="MF_00527">
    <property type="entry name" value="3MGH"/>
    <property type="match status" value="1"/>
</dbReference>
<evidence type="ECO:0000256" key="2">
    <source>
        <dbReference type="ARBA" id="ARBA00022763"/>
    </source>
</evidence>
<evidence type="ECO:0000256" key="5">
    <source>
        <dbReference type="HAMAP-Rule" id="MF_00527"/>
    </source>
</evidence>
<reference evidence="6" key="1">
    <citation type="submission" date="2015-07" db="EMBL/GenBank/DDBJ databases">
        <title>Draft Genome Sequences of Anaerolinea thermolimosa IMO-1, Bellilinea caldifistulae GOMI-1, Leptolinea tardivitalis YMTK-2, Levilinea saccharolytica KIBI-1,Longilinea arvoryzae KOME-1, Previously Described as Members of the Anaerolineaceae (Chloroflexi).</title>
        <authorList>
            <person name="Sekiguchi Y."/>
            <person name="Ohashi A."/>
            <person name="Matsuura N."/>
            <person name="Tourlousse M.D."/>
        </authorList>
    </citation>
    <scope>NUCLEOTIDE SEQUENCE [LARGE SCALE GENOMIC DNA]</scope>
    <source>
        <strain evidence="6">KOME-1</strain>
    </source>
</reference>
<keyword evidence="7" id="KW-1185">Reference proteome</keyword>
<keyword evidence="2 5" id="KW-0227">DNA damage</keyword>
<dbReference type="OrthoDB" id="9794313at2"/>
<dbReference type="EC" id="3.2.2.-" evidence="5"/>
<evidence type="ECO:0000256" key="4">
    <source>
        <dbReference type="ARBA" id="ARBA00023204"/>
    </source>
</evidence>
<keyword evidence="3 5" id="KW-0378">Hydrolase</keyword>
<dbReference type="InterPro" id="IPR011034">
    <property type="entry name" value="Formyl_transferase-like_C_sf"/>
</dbReference>
<dbReference type="AlphaFoldDB" id="A0A0S7BPT0"/>
<keyword evidence="4 5" id="KW-0234">DNA repair</keyword>
<dbReference type="GO" id="GO:0003677">
    <property type="term" value="F:DNA binding"/>
    <property type="evidence" value="ECO:0007669"/>
    <property type="project" value="InterPro"/>
</dbReference>
<name>A0A0S7BPT0_9CHLR</name>
<proteinExistence type="inferred from homology"/>
<dbReference type="Proteomes" id="UP000055060">
    <property type="component" value="Unassembled WGS sequence"/>
</dbReference>